<gene>
    <name evidence="2" type="ORF">K0M31_018524</name>
</gene>
<name>A0AA40G3K7_9HYME</name>
<feature type="region of interest" description="Disordered" evidence="1">
    <location>
        <begin position="27"/>
        <end position="57"/>
    </location>
</feature>
<evidence type="ECO:0000313" key="3">
    <source>
        <dbReference type="Proteomes" id="UP001177670"/>
    </source>
</evidence>
<reference evidence="2" key="1">
    <citation type="submission" date="2021-10" db="EMBL/GenBank/DDBJ databases">
        <title>Melipona bicolor Genome sequencing and assembly.</title>
        <authorList>
            <person name="Araujo N.S."/>
            <person name="Arias M.C."/>
        </authorList>
    </citation>
    <scope>NUCLEOTIDE SEQUENCE</scope>
    <source>
        <strain evidence="2">USP_2M_L1-L4_2017</strain>
        <tissue evidence="2">Whole body</tissue>
    </source>
</reference>
<comment type="caution">
    <text evidence="2">The sequence shown here is derived from an EMBL/GenBank/DDBJ whole genome shotgun (WGS) entry which is preliminary data.</text>
</comment>
<dbReference type="Proteomes" id="UP001177670">
    <property type="component" value="Unassembled WGS sequence"/>
</dbReference>
<organism evidence="2 3">
    <name type="scientific">Melipona bicolor</name>
    <dbReference type="NCBI Taxonomy" id="60889"/>
    <lineage>
        <taxon>Eukaryota</taxon>
        <taxon>Metazoa</taxon>
        <taxon>Ecdysozoa</taxon>
        <taxon>Arthropoda</taxon>
        <taxon>Hexapoda</taxon>
        <taxon>Insecta</taxon>
        <taxon>Pterygota</taxon>
        <taxon>Neoptera</taxon>
        <taxon>Endopterygota</taxon>
        <taxon>Hymenoptera</taxon>
        <taxon>Apocrita</taxon>
        <taxon>Aculeata</taxon>
        <taxon>Apoidea</taxon>
        <taxon>Anthophila</taxon>
        <taxon>Apidae</taxon>
        <taxon>Melipona</taxon>
    </lineage>
</organism>
<evidence type="ECO:0000313" key="2">
    <source>
        <dbReference type="EMBL" id="KAK1130392.1"/>
    </source>
</evidence>
<protein>
    <submittedName>
        <fullName evidence="2">Uncharacterized protein</fullName>
    </submittedName>
</protein>
<dbReference type="AlphaFoldDB" id="A0AA40G3K7"/>
<accession>A0AA40G3K7</accession>
<evidence type="ECO:0000256" key="1">
    <source>
        <dbReference type="SAM" id="MobiDB-lite"/>
    </source>
</evidence>
<keyword evidence="3" id="KW-1185">Reference proteome</keyword>
<proteinExistence type="predicted"/>
<dbReference type="EMBL" id="JAHYIQ010000007">
    <property type="protein sequence ID" value="KAK1130392.1"/>
    <property type="molecule type" value="Genomic_DNA"/>
</dbReference>
<sequence>MTLYIFRKRSFAIVRCRVRDARVHPQVEPPESAEFNGRDETPTFVPSSPLPNVPSSSSSVLLLLTSSRRSLFGRRRGPTCATNFFKPHAQMFLSCATVGMTRKLRYKYFPSFFFLNHLV</sequence>